<dbReference type="STRING" id="1518501.CQ10_25900"/>
<dbReference type="Pfam" id="PF00015">
    <property type="entry name" value="MCPsignal"/>
    <property type="match status" value="1"/>
</dbReference>
<dbReference type="AlphaFoldDB" id="A0A0R3KUQ6"/>
<dbReference type="SMART" id="SM00283">
    <property type="entry name" value="MA"/>
    <property type="match status" value="1"/>
</dbReference>
<evidence type="ECO:0000313" key="5">
    <source>
        <dbReference type="Proteomes" id="UP000051913"/>
    </source>
</evidence>
<feature type="domain" description="Methyl-accepting transducer" evidence="3">
    <location>
        <begin position="50"/>
        <end position="300"/>
    </location>
</feature>
<dbReference type="Gene3D" id="2.40.10.220">
    <property type="entry name" value="predicted glycosyltransferase like domains"/>
    <property type="match status" value="1"/>
</dbReference>
<dbReference type="PROSITE" id="PS50111">
    <property type="entry name" value="CHEMOTAXIS_TRANSDUC_2"/>
    <property type="match status" value="1"/>
</dbReference>
<dbReference type="PANTHER" id="PTHR32089:SF112">
    <property type="entry name" value="LYSOZYME-LIKE PROTEIN-RELATED"/>
    <property type="match status" value="1"/>
</dbReference>
<dbReference type="SUPFAM" id="SSF58104">
    <property type="entry name" value="Methyl-accepting chemotaxis protein (MCP) signaling domain"/>
    <property type="match status" value="1"/>
</dbReference>
<dbReference type="PANTHER" id="PTHR32089">
    <property type="entry name" value="METHYL-ACCEPTING CHEMOTAXIS PROTEIN MCPB"/>
    <property type="match status" value="1"/>
</dbReference>
<evidence type="ECO:0000256" key="2">
    <source>
        <dbReference type="PROSITE-ProRule" id="PRU00284"/>
    </source>
</evidence>
<reference evidence="4 5" key="1">
    <citation type="submission" date="2014-03" db="EMBL/GenBank/DDBJ databases">
        <title>Bradyrhizobium valentinum sp. nov., isolated from effective nodules of Lupinus mariae-josephae, a lupine endemic of basic-lime soils in Eastern Spain.</title>
        <authorList>
            <person name="Duran D."/>
            <person name="Rey L."/>
            <person name="Navarro A."/>
            <person name="Busquets A."/>
            <person name="Imperial J."/>
            <person name="Ruiz-Argueso T."/>
        </authorList>
    </citation>
    <scope>NUCLEOTIDE SEQUENCE [LARGE SCALE GENOMIC DNA]</scope>
    <source>
        <strain evidence="4 5">LmjM3</strain>
    </source>
</reference>
<dbReference type="EMBL" id="LLXX01000173">
    <property type="protein sequence ID" value="KRQ99225.1"/>
    <property type="molecule type" value="Genomic_DNA"/>
</dbReference>
<dbReference type="Proteomes" id="UP000051913">
    <property type="component" value="Unassembled WGS sequence"/>
</dbReference>
<evidence type="ECO:0000313" key="4">
    <source>
        <dbReference type="EMBL" id="KRQ99225.1"/>
    </source>
</evidence>
<dbReference type="InterPro" id="IPR009875">
    <property type="entry name" value="PilZ_domain"/>
</dbReference>
<organism evidence="4 5">
    <name type="scientific">Bradyrhizobium valentinum</name>
    <dbReference type="NCBI Taxonomy" id="1518501"/>
    <lineage>
        <taxon>Bacteria</taxon>
        <taxon>Pseudomonadati</taxon>
        <taxon>Pseudomonadota</taxon>
        <taxon>Alphaproteobacteria</taxon>
        <taxon>Hyphomicrobiales</taxon>
        <taxon>Nitrobacteraceae</taxon>
        <taxon>Bradyrhizobium</taxon>
    </lineage>
</organism>
<dbReference type="SUPFAM" id="SSF141371">
    <property type="entry name" value="PilZ domain-like"/>
    <property type="match status" value="1"/>
</dbReference>
<evidence type="ECO:0000259" key="3">
    <source>
        <dbReference type="PROSITE" id="PS50111"/>
    </source>
</evidence>
<dbReference type="GO" id="GO:0016020">
    <property type="term" value="C:membrane"/>
    <property type="evidence" value="ECO:0007669"/>
    <property type="project" value="InterPro"/>
</dbReference>
<comment type="caution">
    <text evidence="4">The sequence shown here is derived from an EMBL/GenBank/DDBJ whole genome shotgun (WGS) entry which is preliminary data.</text>
</comment>
<accession>A0A0R3KUQ6</accession>
<dbReference type="Pfam" id="PF07238">
    <property type="entry name" value="PilZ"/>
    <property type="match status" value="1"/>
</dbReference>
<dbReference type="GO" id="GO:0035438">
    <property type="term" value="F:cyclic-di-GMP binding"/>
    <property type="evidence" value="ECO:0007669"/>
    <property type="project" value="InterPro"/>
</dbReference>
<proteinExistence type="predicted"/>
<keyword evidence="5" id="KW-1185">Reference proteome</keyword>
<dbReference type="GO" id="GO:0007165">
    <property type="term" value="P:signal transduction"/>
    <property type="evidence" value="ECO:0007669"/>
    <property type="project" value="UniProtKB-KW"/>
</dbReference>
<evidence type="ECO:0000256" key="1">
    <source>
        <dbReference type="ARBA" id="ARBA00023224"/>
    </source>
</evidence>
<gene>
    <name evidence="4" type="ORF">CP49_11545</name>
</gene>
<protein>
    <submittedName>
        <fullName evidence="4">Chemotaxis protein</fullName>
    </submittedName>
</protein>
<dbReference type="RefSeq" id="WP_057853877.1">
    <property type="nucleotide sequence ID" value="NZ_LLXX01000173.1"/>
</dbReference>
<dbReference type="InterPro" id="IPR004089">
    <property type="entry name" value="MCPsignal_dom"/>
</dbReference>
<keyword evidence="1 2" id="KW-0807">Transducer</keyword>
<sequence>MAFGLFKKQMPEPALPAVQPKAQTAAQTAATAVETVSGDGDSAKAILELLELELGAMIRQLERAANSVAGGAEATAATLSTIRQRTDALTSRTSAAQGTATTFSLAADKFTQSAQGIGSQVRDAGKLADQASDAAREASANVDRLKESSAAIGNVVNLIAQIARQTTLLALNSTIEAARAGEAGRGFAVVATEVKALAVQTQNATEEITRKIEALQRDAAGSVDAVHRISQAIEAIRPVFDNVNGAVAEQNATTGEMADNAASASSFIASVGDSATEIDSATKEAEAHSESVAKAGRAVTSFAQKLKARCAVLLRQGEKEGDRQERRKDERLPCSLKIEIVTPRGVISAPVYEISMGGILVSGANAEALVQGQSFDATLHDVGACRIRIVQRSKAGAHAQFERPDAALTEKIEDKLWSIQDDNTEAVTRAMEAGAALKKIFENAVDSGAISIEDMFDTNYVEIPGSNPVQYRTKILDWADRALPPFQEAFLARDKRMAFCAMIDTNGYLPVHNKIYSHPQRPGDVTWNTANSRNRRIFNDPAGLAAGRNQRAYLIQSYARDMGNGNTVMMREIDVPIRVKGRHWGGFRTAYRL</sequence>
<dbReference type="Gene3D" id="1.10.287.950">
    <property type="entry name" value="Methyl-accepting chemotaxis protein"/>
    <property type="match status" value="1"/>
</dbReference>
<name>A0A0R3KUQ6_9BRAD</name>